<dbReference type="Pfam" id="PF17763">
    <property type="entry name" value="Asparaginase_C"/>
    <property type="match status" value="1"/>
</dbReference>
<dbReference type="Proteomes" id="UP000284706">
    <property type="component" value="Unassembled WGS sequence"/>
</dbReference>
<dbReference type="FunFam" id="3.40.50.1170:FF:000003">
    <property type="entry name" value="60 kDa lysophospholipase"/>
    <property type="match status" value="1"/>
</dbReference>
<dbReference type="PANTHER" id="PTHR11707:SF28">
    <property type="entry name" value="60 KDA LYSOPHOSPHOLIPASE"/>
    <property type="match status" value="1"/>
</dbReference>
<accession>A0A409YAH1</accession>
<evidence type="ECO:0000259" key="10">
    <source>
        <dbReference type="Pfam" id="PF00710"/>
    </source>
</evidence>
<evidence type="ECO:0000256" key="6">
    <source>
        <dbReference type="PROSITE-ProRule" id="PRU00023"/>
    </source>
</evidence>
<dbReference type="InterPro" id="IPR041725">
    <property type="entry name" value="L-asparaginase_I"/>
</dbReference>
<dbReference type="InterPro" id="IPR002110">
    <property type="entry name" value="Ankyrin_rpt"/>
</dbReference>
<dbReference type="STRING" id="231916.A0A409YAH1"/>
<feature type="active site" evidence="7">
    <location>
        <position position="20"/>
    </location>
</feature>
<keyword evidence="3" id="KW-0378">Hydrolase</keyword>
<comment type="caution">
    <text evidence="12">The sequence shown here is derived from an EMBL/GenBank/DDBJ whole genome shotgun (WGS) entry which is preliminary data.</text>
</comment>
<feature type="active site" evidence="8">
    <location>
        <position position="199"/>
    </location>
</feature>
<feature type="region of interest" description="Disordered" evidence="9">
    <location>
        <begin position="67"/>
        <end position="97"/>
    </location>
</feature>
<feature type="compositionally biased region" description="Basic and acidic residues" evidence="9">
    <location>
        <begin position="67"/>
        <end position="78"/>
    </location>
</feature>
<dbReference type="Gene3D" id="1.25.40.20">
    <property type="entry name" value="Ankyrin repeat-containing domain"/>
    <property type="match status" value="1"/>
</dbReference>
<dbReference type="InterPro" id="IPR036770">
    <property type="entry name" value="Ankyrin_rpt-contain_sf"/>
</dbReference>
<evidence type="ECO:0000256" key="7">
    <source>
        <dbReference type="PROSITE-ProRule" id="PRU10099"/>
    </source>
</evidence>
<evidence type="ECO:0000256" key="8">
    <source>
        <dbReference type="PROSITE-ProRule" id="PRU10100"/>
    </source>
</evidence>
<sequence length="657" mass="71176">MEASSALDESRVLIIYTGGTIGMLVGQQGYVPEPYFLTETLRSQNRFHDPLQDSLFSRASSVQGFREWSRSGRSRDSSPHPSGDVTPGEPVSPTLHVRSSRPIGHMTALNPALGDIFSKNQPRCVQVSENVYEAQLPTLVTPRSKVPGSTTSKAIRYAVLEWNPLLDSSNMAIEDWIRIATEIELNYATFDAFVILHGTDTMAYTASALGFLLEDLGKTVILTGAQIPLSQLRNDAVDNLMGALTIAGHYIIPECCLYFNHTLFRGNRVTKMSSYDLSAFDSPNFPPLVKVGIDIVVNWNDVIRQTSLRKFKAHKATLRLFPGISGQTIRAFCMHPIRGVVLETFGAGNAPQREDVMAALKEACDRGVVVVAISQCAKGSVSDAYETGRTLLQAGVVPGSDMTPECALAKLSYLLSKTELSTKDIRDLIGNPLRGELTRPSGGIVQNPVIDQNLENIQQLLSQFVRLGRPPSVVPTINVTSPDAVPPAAQDAAAPWSWTAAEAAMTESVLFPFLIHLAAAKDDIESLEYCLKLAESDDAAEMLKFGMIPGGIVNCLEAGSGRTPLHVAALNGNTRSVEALLRSGALVHLRDRLGHTALYMAARQNHQAVVDVLVQAGATLAGADLHFVPSGVKELDAIRPNIEKPLQIWLKAGWKPA</sequence>
<evidence type="ECO:0000256" key="3">
    <source>
        <dbReference type="ARBA" id="ARBA00022801"/>
    </source>
</evidence>
<feature type="domain" description="Asparaginase/glutaminase C-terminal" evidence="11">
    <location>
        <begin position="317"/>
        <end position="428"/>
    </location>
</feature>
<dbReference type="PROSITE" id="PS00144">
    <property type="entry name" value="ASN_GLN_ASE_1"/>
    <property type="match status" value="1"/>
</dbReference>
<dbReference type="InterPro" id="IPR027475">
    <property type="entry name" value="Asparaginase/glutaminase_AS2"/>
</dbReference>
<dbReference type="EMBL" id="NHYE01001036">
    <property type="protein sequence ID" value="PPQ99989.1"/>
    <property type="molecule type" value="Genomic_DNA"/>
</dbReference>
<dbReference type="AlphaFoldDB" id="A0A409YAH1"/>
<dbReference type="SMART" id="SM00870">
    <property type="entry name" value="Asparaginase"/>
    <property type="match status" value="1"/>
</dbReference>
<dbReference type="SUPFAM" id="SSF53774">
    <property type="entry name" value="Glutaminase/Asparaginase"/>
    <property type="match status" value="1"/>
</dbReference>
<dbReference type="PRINTS" id="PR00139">
    <property type="entry name" value="ASNGLNASE"/>
</dbReference>
<evidence type="ECO:0000313" key="12">
    <source>
        <dbReference type="EMBL" id="PPQ99989.1"/>
    </source>
</evidence>
<evidence type="ECO:0000259" key="11">
    <source>
        <dbReference type="Pfam" id="PF17763"/>
    </source>
</evidence>
<dbReference type="InterPro" id="IPR006034">
    <property type="entry name" value="Asparaginase/glutaminase-like"/>
</dbReference>
<evidence type="ECO:0000256" key="1">
    <source>
        <dbReference type="ARBA" id="ARBA00012920"/>
    </source>
</evidence>
<dbReference type="Gene3D" id="3.40.50.1170">
    <property type="entry name" value="L-asparaginase, N-terminal domain"/>
    <property type="match status" value="1"/>
</dbReference>
<evidence type="ECO:0000256" key="9">
    <source>
        <dbReference type="SAM" id="MobiDB-lite"/>
    </source>
</evidence>
<dbReference type="PIRSF" id="PIRSF500176">
    <property type="entry name" value="L_ASNase"/>
    <property type="match status" value="1"/>
</dbReference>
<dbReference type="PROSITE" id="PS50297">
    <property type="entry name" value="ANK_REP_REGION"/>
    <property type="match status" value="2"/>
</dbReference>
<reference evidence="12 13" key="1">
    <citation type="journal article" date="2018" name="Evol. Lett.">
        <title>Horizontal gene cluster transfer increased hallucinogenic mushroom diversity.</title>
        <authorList>
            <person name="Reynolds H.T."/>
            <person name="Vijayakumar V."/>
            <person name="Gluck-Thaler E."/>
            <person name="Korotkin H.B."/>
            <person name="Matheny P.B."/>
            <person name="Slot J.C."/>
        </authorList>
    </citation>
    <scope>NUCLEOTIDE SEQUENCE [LARGE SCALE GENOMIC DNA]</scope>
    <source>
        <strain evidence="12 13">SRW20</strain>
    </source>
</reference>
<keyword evidence="4 6" id="KW-0040">ANK repeat</keyword>
<dbReference type="PROSITE" id="PS50088">
    <property type="entry name" value="ANK_REPEAT"/>
    <property type="match status" value="2"/>
</dbReference>
<evidence type="ECO:0000313" key="13">
    <source>
        <dbReference type="Proteomes" id="UP000284706"/>
    </source>
</evidence>
<dbReference type="InterPro" id="IPR027474">
    <property type="entry name" value="L-asparaginase_N"/>
</dbReference>
<dbReference type="InterPro" id="IPR020827">
    <property type="entry name" value="Asparaginase/glutaminase_AS1"/>
</dbReference>
<dbReference type="InterPro" id="IPR036152">
    <property type="entry name" value="Asp/glu_Ase-like_sf"/>
</dbReference>
<dbReference type="GO" id="GO:0006528">
    <property type="term" value="P:asparagine metabolic process"/>
    <property type="evidence" value="ECO:0007669"/>
    <property type="project" value="UniProtKB-ARBA"/>
</dbReference>
<dbReference type="GO" id="GO:0004067">
    <property type="term" value="F:asparaginase activity"/>
    <property type="evidence" value="ECO:0007669"/>
    <property type="project" value="UniProtKB-UniRule"/>
</dbReference>
<proteinExistence type="inferred from homology"/>
<dbReference type="PANTHER" id="PTHR11707">
    <property type="entry name" value="L-ASPARAGINASE"/>
    <property type="match status" value="1"/>
</dbReference>
<evidence type="ECO:0000256" key="5">
    <source>
        <dbReference type="ARBA" id="ARBA00061199"/>
    </source>
</evidence>
<comment type="similarity">
    <text evidence="5">In the N-terminal section; belongs to the asparaginase 1 family.</text>
</comment>
<dbReference type="Pfam" id="PF00710">
    <property type="entry name" value="Asparaginase"/>
    <property type="match status" value="1"/>
</dbReference>
<evidence type="ECO:0000256" key="2">
    <source>
        <dbReference type="ARBA" id="ARBA00022737"/>
    </source>
</evidence>
<dbReference type="SFLD" id="SFLDS00057">
    <property type="entry name" value="Glutaminase/Asparaginase"/>
    <property type="match status" value="1"/>
</dbReference>
<dbReference type="SMART" id="SM00248">
    <property type="entry name" value="ANK"/>
    <property type="match status" value="2"/>
</dbReference>
<dbReference type="Gene3D" id="3.40.50.40">
    <property type="match status" value="1"/>
</dbReference>
<feature type="domain" description="L-asparaginase N-terminal" evidence="10">
    <location>
        <begin position="161"/>
        <end position="301"/>
    </location>
</feature>
<dbReference type="PIRSF" id="PIRSF001220">
    <property type="entry name" value="L-ASNase_gatD"/>
    <property type="match status" value="1"/>
</dbReference>
<feature type="repeat" description="ANK" evidence="6">
    <location>
        <begin position="560"/>
        <end position="592"/>
    </location>
</feature>
<protein>
    <recommendedName>
        <fullName evidence="1">asparaginase</fullName>
        <ecNumber evidence="1">3.5.1.1</ecNumber>
    </recommendedName>
</protein>
<dbReference type="PROSITE" id="PS00917">
    <property type="entry name" value="ASN_GLN_ASE_2"/>
    <property type="match status" value="1"/>
</dbReference>
<dbReference type="InterPro" id="IPR027473">
    <property type="entry name" value="L-asparaginase_C"/>
</dbReference>
<dbReference type="OrthoDB" id="542841at2759"/>
<gene>
    <name evidence="12" type="ORF">CVT26_009271</name>
</gene>
<dbReference type="InParanoid" id="A0A409YAH1"/>
<dbReference type="InterPro" id="IPR040919">
    <property type="entry name" value="Asparaginase_C"/>
</dbReference>
<dbReference type="PROSITE" id="PS51732">
    <property type="entry name" value="ASN_GLN_ASE_3"/>
    <property type="match status" value="1"/>
</dbReference>
<feature type="repeat" description="ANK" evidence="6">
    <location>
        <begin position="593"/>
        <end position="625"/>
    </location>
</feature>
<dbReference type="EC" id="3.5.1.1" evidence="1"/>
<keyword evidence="13" id="KW-1185">Reference proteome</keyword>
<organism evidence="12 13">
    <name type="scientific">Gymnopilus dilepis</name>
    <dbReference type="NCBI Taxonomy" id="231916"/>
    <lineage>
        <taxon>Eukaryota</taxon>
        <taxon>Fungi</taxon>
        <taxon>Dikarya</taxon>
        <taxon>Basidiomycota</taxon>
        <taxon>Agaricomycotina</taxon>
        <taxon>Agaricomycetes</taxon>
        <taxon>Agaricomycetidae</taxon>
        <taxon>Agaricales</taxon>
        <taxon>Agaricineae</taxon>
        <taxon>Hymenogastraceae</taxon>
        <taxon>Gymnopilus</taxon>
    </lineage>
</organism>
<dbReference type="FunFam" id="3.40.50.40:FF:000001">
    <property type="entry name" value="L-asparaginase 1"/>
    <property type="match status" value="1"/>
</dbReference>
<evidence type="ECO:0000256" key="4">
    <source>
        <dbReference type="ARBA" id="ARBA00023043"/>
    </source>
</evidence>
<dbReference type="SUPFAM" id="SSF48403">
    <property type="entry name" value="Ankyrin repeat"/>
    <property type="match status" value="1"/>
</dbReference>
<dbReference type="Pfam" id="PF12796">
    <property type="entry name" value="Ank_2"/>
    <property type="match status" value="1"/>
</dbReference>
<name>A0A409YAH1_9AGAR</name>
<dbReference type="InterPro" id="IPR037152">
    <property type="entry name" value="L-asparaginase_N_sf"/>
</dbReference>
<dbReference type="CDD" id="cd08963">
    <property type="entry name" value="L-asparaginase_I"/>
    <property type="match status" value="1"/>
</dbReference>
<keyword evidence="2" id="KW-0677">Repeat</keyword>